<dbReference type="Pfam" id="PF07508">
    <property type="entry name" value="Recombinase"/>
    <property type="match status" value="1"/>
</dbReference>
<reference evidence="4 5" key="1">
    <citation type="submission" date="2019-06" db="EMBL/GenBank/DDBJ databases">
        <title>Sequencing the genomes of 1000 actinobacteria strains.</title>
        <authorList>
            <person name="Klenk H.-P."/>
        </authorList>
    </citation>
    <scope>NUCLEOTIDE SEQUENCE [LARGE SCALE GENOMIC DNA]</scope>
    <source>
        <strain evidence="4 5">DSM 46699</strain>
    </source>
</reference>
<dbReference type="PANTHER" id="PTHR30461">
    <property type="entry name" value="DNA-INVERTASE FROM LAMBDOID PROPHAGE"/>
    <property type="match status" value="1"/>
</dbReference>
<dbReference type="InterPro" id="IPR025827">
    <property type="entry name" value="Zn_ribbon_recom_dom"/>
</dbReference>
<keyword evidence="5" id="KW-1185">Reference proteome</keyword>
<dbReference type="Pfam" id="PF13408">
    <property type="entry name" value="Zn_ribbon_recom"/>
    <property type="match status" value="1"/>
</dbReference>
<dbReference type="InterPro" id="IPR050639">
    <property type="entry name" value="SSR_resolvase"/>
</dbReference>
<keyword evidence="2" id="KW-0472">Membrane</keyword>
<dbReference type="EMBL" id="VIWX01000001">
    <property type="protein sequence ID" value="TWG07638.1"/>
    <property type="molecule type" value="Genomic_DNA"/>
</dbReference>
<dbReference type="InterPro" id="IPR011109">
    <property type="entry name" value="DNA_bind_recombinase_dom"/>
</dbReference>
<evidence type="ECO:0000259" key="3">
    <source>
        <dbReference type="PROSITE" id="PS51737"/>
    </source>
</evidence>
<comment type="caution">
    <text evidence="4">The sequence shown here is derived from an EMBL/GenBank/DDBJ whole genome shotgun (WGS) entry which is preliminary data.</text>
</comment>
<evidence type="ECO:0000313" key="4">
    <source>
        <dbReference type="EMBL" id="TWG07638.1"/>
    </source>
</evidence>
<dbReference type="SMART" id="SM00857">
    <property type="entry name" value="Resolvase"/>
    <property type="match status" value="1"/>
</dbReference>
<dbReference type="PROSITE" id="PS51737">
    <property type="entry name" value="RECOMBINASE_DNA_BIND"/>
    <property type="match status" value="1"/>
</dbReference>
<dbReference type="PANTHER" id="PTHR30461:SF23">
    <property type="entry name" value="DNA RECOMBINASE-RELATED"/>
    <property type="match status" value="1"/>
</dbReference>
<sequence>MFRPALVVRSRGVALFLGIGVVPQSARQSAGPGGRRCRRCGIGGGVWGAAIRVVVFVGVVMGVVCRRSRAGWSVRDVRCAVTETGSLGVSGRGRRRRRCRTSGYREVGVRFAFYGRMSTREFQHRETSLAWQREVAEATISGRGVVVEEFFDEGCSRRASWWKRPAAAALLAAAGSSDCGFDAVIVGEYERAFCGNQFREVMAALGECGIQLWLPEADGPVDLADPEHRALMVLLGAQSRREAVRSRHRVLAAMRTQACEQGRFLGGRPPYGYRLADAGPHPIAEHARWGRRLHQLEPDPVTGSWVRWIFEQRAAGRSIAGIARELNDRGVVCPSGADPGRNRHRSGRAWRTPTVAGILENPRYTGRQVWNRTGTTGSPGAARRAGGTGRRTDSGEWVVSTAPAHAALVDEETFRSVQGIRSVRQSRDGGTRTYLLSGFVVCGACDRRLDSHWAHNRPGYRCRHGRTSARAEAPGLKSVYVREEHLLDGLRSQLPEVTGDADVVDHLRANGLVIVYLGPDWMLERIEPEAVTTALPPSGTQLAFPVC</sequence>
<accession>A0A561V7R3</accession>
<evidence type="ECO:0000313" key="5">
    <source>
        <dbReference type="Proteomes" id="UP000316184"/>
    </source>
</evidence>
<feature type="transmembrane region" description="Helical" evidence="2">
    <location>
        <begin position="46"/>
        <end position="65"/>
    </location>
</feature>
<dbReference type="Proteomes" id="UP000316184">
    <property type="component" value="Unassembled WGS sequence"/>
</dbReference>
<feature type="domain" description="Recombinase" evidence="3">
    <location>
        <begin position="270"/>
        <end position="427"/>
    </location>
</feature>
<name>A0A561V7R3_9PSEU</name>
<evidence type="ECO:0000256" key="1">
    <source>
        <dbReference type="SAM" id="MobiDB-lite"/>
    </source>
</evidence>
<dbReference type="GO" id="GO:0000150">
    <property type="term" value="F:DNA strand exchange activity"/>
    <property type="evidence" value="ECO:0007669"/>
    <property type="project" value="InterPro"/>
</dbReference>
<protein>
    <submittedName>
        <fullName evidence="4">Resolvase-like protein</fullName>
    </submittedName>
</protein>
<evidence type="ECO:0000256" key="2">
    <source>
        <dbReference type="SAM" id="Phobius"/>
    </source>
</evidence>
<dbReference type="InterPro" id="IPR038109">
    <property type="entry name" value="DNA_bind_recomb_sf"/>
</dbReference>
<dbReference type="SUPFAM" id="SSF53041">
    <property type="entry name" value="Resolvase-like"/>
    <property type="match status" value="1"/>
</dbReference>
<feature type="region of interest" description="Disordered" evidence="1">
    <location>
        <begin position="368"/>
        <end position="394"/>
    </location>
</feature>
<keyword evidence="2" id="KW-0812">Transmembrane</keyword>
<proteinExistence type="predicted"/>
<dbReference type="GO" id="GO:0003677">
    <property type="term" value="F:DNA binding"/>
    <property type="evidence" value="ECO:0007669"/>
    <property type="project" value="InterPro"/>
</dbReference>
<organism evidence="4 5">
    <name type="scientific">Saccharopolyspora dendranthemae</name>
    <dbReference type="NCBI Taxonomy" id="1181886"/>
    <lineage>
        <taxon>Bacteria</taxon>
        <taxon>Bacillati</taxon>
        <taxon>Actinomycetota</taxon>
        <taxon>Actinomycetes</taxon>
        <taxon>Pseudonocardiales</taxon>
        <taxon>Pseudonocardiaceae</taxon>
        <taxon>Saccharopolyspora</taxon>
    </lineage>
</organism>
<dbReference type="InterPro" id="IPR036162">
    <property type="entry name" value="Resolvase-like_N_sf"/>
</dbReference>
<dbReference type="AlphaFoldDB" id="A0A561V7R3"/>
<keyword evidence="2" id="KW-1133">Transmembrane helix</keyword>
<dbReference type="InterPro" id="IPR006119">
    <property type="entry name" value="Resolv_N"/>
</dbReference>
<dbReference type="Pfam" id="PF00239">
    <property type="entry name" value="Resolvase"/>
    <property type="match status" value="1"/>
</dbReference>
<dbReference type="Gene3D" id="3.90.1750.20">
    <property type="entry name" value="Putative Large Serine Recombinase, Chain B, Domain 2"/>
    <property type="match status" value="1"/>
</dbReference>
<dbReference type="Gene3D" id="3.40.50.1390">
    <property type="entry name" value="Resolvase, N-terminal catalytic domain"/>
    <property type="match status" value="1"/>
</dbReference>
<gene>
    <name evidence="4" type="ORF">FHU35_11255</name>
</gene>
<feature type="compositionally biased region" description="Low complexity" evidence="1">
    <location>
        <begin position="372"/>
        <end position="385"/>
    </location>
</feature>